<accession>A0A9X9IA17</accession>
<evidence type="ECO:0000313" key="1">
    <source>
        <dbReference type="EMBL" id="UTQ80235.1"/>
    </source>
</evidence>
<sequence>MTKFKCVESSSSSEYSPQVGDIIEGELVTVKDEDGVQTRINITEDSDRKTSYGDSYWSAGESVPLEGSVWSWEEVK</sequence>
<dbReference type="RefSeq" id="YP_010844411.1">
    <property type="nucleotide sequence ID" value="NC_079175.1"/>
</dbReference>
<name>A0A9X9IA17_9CAUD</name>
<organism evidence="1 2">
    <name type="scientific">Escherichia phage PO103-1</name>
    <dbReference type="NCBI Taxonomy" id="2961702"/>
    <lineage>
        <taxon>Viruses</taxon>
        <taxon>Duplodnaviria</taxon>
        <taxon>Heunggongvirae</taxon>
        <taxon>Uroviricota</taxon>
        <taxon>Caudoviricetes</taxon>
        <taxon>Chaseviridae</taxon>
        <taxon>Cleopatravirinae</taxon>
        <taxon>Carltongylesvirus</taxon>
        <taxon>Carltongylesvirus PO1031</taxon>
    </lineage>
</organism>
<keyword evidence="2" id="KW-1185">Reference proteome</keyword>
<dbReference type="EMBL" id="ON778463">
    <property type="protein sequence ID" value="UTQ80235.1"/>
    <property type="molecule type" value="Genomic_DNA"/>
</dbReference>
<protein>
    <submittedName>
        <fullName evidence="1">Uncharacterized protein</fullName>
    </submittedName>
</protein>
<proteinExistence type="predicted"/>
<dbReference type="Proteomes" id="UP001164277">
    <property type="component" value="Segment"/>
</dbReference>
<evidence type="ECO:0000313" key="2">
    <source>
        <dbReference type="Proteomes" id="UP001164277"/>
    </source>
</evidence>
<dbReference type="GeneID" id="80831551"/>
<reference evidence="1" key="1">
    <citation type="submission" date="2022-06" db="EMBL/GenBank/DDBJ databases">
        <title>Isolation and characterization of Escherichia coli phage and its preliminary application.</title>
        <authorList>
            <person name="Sun X."/>
            <person name="Zhao C."/>
            <person name="Hu X."/>
            <person name="Xu S."/>
            <person name="Li X."/>
            <person name="Hu J."/>
            <person name="Zhang X."/>
        </authorList>
    </citation>
    <scope>NUCLEOTIDE SEQUENCE</scope>
</reference>
<dbReference type="KEGG" id="vg:80831551"/>